<feature type="region of interest" description="Disordered" evidence="1">
    <location>
        <begin position="36"/>
        <end position="105"/>
    </location>
</feature>
<evidence type="ECO:0000313" key="3">
    <source>
        <dbReference type="Proteomes" id="UP000054302"/>
    </source>
</evidence>
<sequence>MEMARSLIDVDVGQAGTWGGPVMPLTSYPAGINLDRDIEMDAETTGPNGVGVEAPNEVDQAPEDATTTGPNGVGGEASNESDQASEDTTTTGPNEVGEEASNESD</sequence>
<evidence type="ECO:0000313" key="2">
    <source>
        <dbReference type="EMBL" id="KIV90243.1"/>
    </source>
</evidence>
<evidence type="ECO:0000256" key="1">
    <source>
        <dbReference type="SAM" id="MobiDB-lite"/>
    </source>
</evidence>
<dbReference type="VEuPathDB" id="FungiDB:PV10_07571"/>
<dbReference type="RefSeq" id="XP_016221817.1">
    <property type="nucleotide sequence ID" value="XM_016372485.1"/>
</dbReference>
<feature type="compositionally biased region" description="Polar residues" evidence="1">
    <location>
        <begin position="78"/>
        <end position="93"/>
    </location>
</feature>
<proteinExistence type="predicted"/>
<dbReference type="GeneID" id="27325416"/>
<name>A0A0D1ZTV6_EXOME</name>
<dbReference type="AlphaFoldDB" id="A0A0D1ZTV6"/>
<protein>
    <submittedName>
        <fullName evidence="2">Uncharacterized protein</fullName>
    </submittedName>
</protein>
<accession>A0A0D1ZTV6</accession>
<dbReference type="OrthoDB" id="10512220at2759"/>
<dbReference type="EMBL" id="KN847524">
    <property type="protein sequence ID" value="KIV90243.1"/>
    <property type="molecule type" value="Genomic_DNA"/>
</dbReference>
<dbReference type="Proteomes" id="UP000054302">
    <property type="component" value="Unassembled WGS sequence"/>
</dbReference>
<reference evidence="2 3" key="1">
    <citation type="submission" date="2015-01" db="EMBL/GenBank/DDBJ databases">
        <title>The Genome Sequence of Exophiala mesophila CBS40295.</title>
        <authorList>
            <consortium name="The Broad Institute Genomics Platform"/>
            <person name="Cuomo C."/>
            <person name="de Hoog S."/>
            <person name="Gorbushina A."/>
            <person name="Stielow B."/>
            <person name="Teixiera M."/>
            <person name="Abouelleil A."/>
            <person name="Chapman S.B."/>
            <person name="Priest M."/>
            <person name="Young S.K."/>
            <person name="Wortman J."/>
            <person name="Nusbaum C."/>
            <person name="Birren B."/>
        </authorList>
    </citation>
    <scope>NUCLEOTIDE SEQUENCE [LARGE SCALE GENOMIC DNA]</scope>
    <source>
        <strain evidence="2 3">CBS 40295</strain>
    </source>
</reference>
<dbReference type="HOGENOM" id="CLU_2236600_0_0_1"/>
<feature type="compositionally biased region" description="Acidic residues" evidence="1">
    <location>
        <begin position="96"/>
        <end position="105"/>
    </location>
</feature>
<gene>
    <name evidence="2" type="ORF">PV10_07571</name>
</gene>
<keyword evidence="3" id="KW-1185">Reference proteome</keyword>
<organism evidence="2 3">
    <name type="scientific">Exophiala mesophila</name>
    <name type="common">Black yeast-like fungus</name>
    <dbReference type="NCBI Taxonomy" id="212818"/>
    <lineage>
        <taxon>Eukaryota</taxon>
        <taxon>Fungi</taxon>
        <taxon>Dikarya</taxon>
        <taxon>Ascomycota</taxon>
        <taxon>Pezizomycotina</taxon>
        <taxon>Eurotiomycetes</taxon>
        <taxon>Chaetothyriomycetidae</taxon>
        <taxon>Chaetothyriales</taxon>
        <taxon>Herpotrichiellaceae</taxon>
        <taxon>Exophiala</taxon>
    </lineage>
</organism>